<sequence length="382" mass="43493">QEGRRFKRDDGFIKEIRLHAGLRMEFLRLLLDEYDHGYTFVMPEGIRQNSSLYLEENDGFLKFVDERVVADDEGWFTLKSAKEAFKRSEYFGGKMCGLRERLQTALGTPCIESKKVGGCVERKGGCEGLDEARLAFFDEPDKDAKLDIRRIKDLSSGASRQSGRACGGKEVEEFTWKALIVLACNEANFPVMDVSDQPFLKRMKPLRMRSLFVDPADVKSFEGEPYVFPTLGEDYLDTLKSCSSAHFLLLAQAYRRYVAEGGLGLEPPSVQESLKVVMQNADPRIPTVLDYLDATVDFAPSRAEADKGRKCFAWLTEKELVNSYWQANSYRLKSEKKSDYSLVIRRAMELKGRKLQRLQPTCKESGRVLSVQGFDRVRFLGI</sequence>
<dbReference type="Proteomes" id="UP000236333">
    <property type="component" value="Unassembled WGS sequence"/>
</dbReference>
<gene>
    <name evidence="1" type="ORF">TSOC_014579</name>
</gene>
<name>A0A2J7ZH91_9CHLO</name>
<dbReference type="AlphaFoldDB" id="A0A2J7ZH91"/>
<feature type="non-terminal residue" evidence="1">
    <location>
        <position position="1"/>
    </location>
</feature>
<keyword evidence="2" id="KW-1185">Reference proteome</keyword>
<dbReference type="OrthoDB" id="557342at2759"/>
<proteinExistence type="predicted"/>
<evidence type="ECO:0000313" key="1">
    <source>
        <dbReference type="EMBL" id="PNG99638.1"/>
    </source>
</evidence>
<accession>A0A2J7ZH91</accession>
<protein>
    <submittedName>
        <fullName evidence="1">Uncharacterized protein</fullName>
    </submittedName>
</protein>
<reference evidence="1 2" key="1">
    <citation type="journal article" date="2017" name="Mol. Biol. Evol.">
        <title>The 4-celled Tetrabaena socialis nuclear genome reveals the essential components for genetic control of cell number at the origin of multicellularity in the volvocine lineage.</title>
        <authorList>
            <person name="Featherston J."/>
            <person name="Arakaki Y."/>
            <person name="Hanschen E.R."/>
            <person name="Ferris P.J."/>
            <person name="Michod R.E."/>
            <person name="Olson B.J.S.C."/>
            <person name="Nozaki H."/>
            <person name="Durand P.M."/>
        </authorList>
    </citation>
    <scope>NUCLEOTIDE SEQUENCE [LARGE SCALE GENOMIC DNA]</scope>
    <source>
        <strain evidence="1 2">NIES-571</strain>
    </source>
</reference>
<comment type="caution">
    <text evidence="1">The sequence shown here is derived from an EMBL/GenBank/DDBJ whole genome shotgun (WGS) entry which is preliminary data.</text>
</comment>
<evidence type="ECO:0000313" key="2">
    <source>
        <dbReference type="Proteomes" id="UP000236333"/>
    </source>
</evidence>
<dbReference type="EMBL" id="PGGS01002420">
    <property type="protein sequence ID" value="PNG99638.1"/>
    <property type="molecule type" value="Genomic_DNA"/>
</dbReference>
<organism evidence="1 2">
    <name type="scientific">Tetrabaena socialis</name>
    <dbReference type="NCBI Taxonomy" id="47790"/>
    <lineage>
        <taxon>Eukaryota</taxon>
        <taxon>Viridiplantae</taxon>
        <taxon>Chlorophyta</taxon>
        <taxon>core chlorophytes</taxon>
        <taxon>Chlorophyceae</taxon>
        <taxon>CS clade</taxon>
        <taxon>Chlamydomonadales</taxon>
        <taxon>Tetrabaenaceae</taxon>
        <taxon>Tetrabaena</taxon>
    </lineage>
</organism>